<evidence type="ECO:0000313" key="3">
    <source>
        <dbReference type="Proteomes" id="UP000826234"/>
    </source>
</evidence>
<accession>A0ABQ7SXP2</accession>
<dbReference type="InterPro" id="IPR022047">
    <property type="entry name" value="Microcephalin-like"/>
</dbReference>
<dbReference type="EMBL" id="JAIPUX010003289">
    <property type="protein sequence ID" value="KAH0622024.1"/>
    <property type="molecule type" value="Genomic_DNA"/>
</dbReference>
<dbReference type="Gene3D" id="3.40.50.10190">
    <property type="entry name" value="BRCT domain"/>
    <property type="match status" value="1"/>
</dbReference>
<feature type="domain" description="BRCT" evidence="1">
    <location>
        <begin position="36"/>
        <end position="127"/>
    </location>
</feature>
<proteinExistence type="predicted"/>
<protein>
    <recommendedName>
        <fullName evidence="1">BRCT domain-containing protein</fullName>
    </recommendedName>
</protein>
<dbReference type="Pfam" id="PF00533">
    <property type="entry name" value="BRCT"/>
    <property type="match status" value="1"/>
</dbReference>
<gene>
    <name evidence="2" type="ORF">JD844_023909</name>
</gene>
<keyword evidence="3" id="KW-1185">Reference proteome</keyword>
<evidence type="ECO:0000313" key="2">
    <source>
        <dbReference type="EMBL" id="KAH0622024.1"/>
    </source>
</evidence>
<reference evidence="2 3" key="1">
    <citation type="journal article" date="2022" name="Gigascience">
        <title>A chromosome-level genome assembly and annotation of the desert horned lizard, Phrynosoma platyrhinos, provides insight into chromosomal rearrangements among reptiles.</title>
        <authorList>
            <person name="Koochekian N."/>
            <person name="Ascanio A."/>
            <person name="Farleigh K."/>
            <person name="Card D.C."/>
            <person name="Schield D.R."/>
            <person name="Castoe T.A."/>
            <person name="Jezkova T."/>
        </authorList>
    </citation>
    <scope>NUCLEOTIDE SEQUENCE [LARGE SCALE GENOMIC DNA]</scope>
    <source>
        <strain evidence="2">NK-2021</strain>
    </source>
</reference>
<dbReference type="PANTHER" id="PTHR14625:SF3">
    <property type="entry name" value="MICROCEPHALIN"/>
    <property type="match status" value="1"/>
</dbReference>
<dbReference type="InterPro" id="IPR001357">
    <property type="entry name" value="BRCT_dom"/>
</dbReference>
<dbReference type="PROSITE" id="PS50172">
    <property type="entry name" value="BRCT"/>
    <property type="match status" value="1"/>
</dbReference>
<dbReference type="SMART" id="SM00292">
    <property type="entry name" value="BRCT"/>
    <property type="match status" value="1"/>
</dbReference>
<organism evidence="2 3">
    <name type="scientific">Phrynosoma platyrhinos</name>
    <name type="common">Desert horned lizard</name>
    <dbReference type="NCBI Taxonomy" id="52577"/>
    <lineage>
        <taxon>Eukaryota</taxon>
        <taxon>Metazoa</taxon>
        <taxon>Chordata</taxon>
        <taxon>Craniata</taxon>
        <taxon>Vertebrata</taxon>
        <taxon>Euteleostomi</taxon>
        <taxon>Lepidosauria</taxon>
        <taxon>Squamata</taxon>
        <taxon>Bifurcata</taxon>
        <taxon>Unidentata</taxon>
        <taxon>Episquamata</taxon>
        <taxon>Toxicofera</taxon>
        <taxon>Iguania</taxon>
        <taxon>Phrynosomatidae</taxon>
        <taxon>Phrynosomatinae</taxon>
        <taxon>Phrynosoma</taxon>
    </lineage>
</organism>
<dbReference type="SUPFAM" id="SSF52113">
    <property type="entry name" value="BRCT domain"/>
    <property type="match status" value="1"/>
</dbReference>
<comment type="caution">
    <text evidence="2">The sequence shown here is derived from an EMBL/GenBank/DDBJ whole genome shotgun (WGS) entry which is preliminary data.</text>
</comment>
<evidence type="ECO:0000259" key="1">
    <source>
        <dbReference type="PROSITE" id="PS50172"/>
    </source>
</evidence>
<sequence>MCNEKLGGGDSISNVKDASCDLLCDLTNEPNGKVKNTKKMKKPLRTLVMTSMSSEKQNAVVQVVKKLGGFLFSDEVCKSTSHVIAGSPRRTLNVLMGIAHGCWIVCYEWVLWSLEYGHWISEEPYELSVDFPAAPVSNKSSFLKLLRKSHIYYAKSGLRIMICLQYSKSNVDRYLSSFLPQ</sequence>
<dbReference type="PANTHER" id="PTHR14625">
    <property type="entry name" value="MICROCEPHALIN"/>
    <property type="match status" value="1"/>
</dbReference>
<dbReference type="Proteomes" id="UP000826234">
    <property type="component" value="Unassembled WGS sequence"/>
</dbReference>
<name>A0ABQ7SXP2_PHRPL</name>
<dbReference type="CDD" id="cd17736">
    <property type="entry name" value="BRCT_microcephalin_rpt2"/>
    <property type="match status" value="1"/>
</dbReference>
<dbReference type="InterPro" id="IPR036420">
    <property type="entry name" value="BRCT_dom_sf"/>
</dbReference>